<keyword evidence="7" id="KW-0479">Metal-binding</keyword>
<evidence type="ECO:0000256" key="4">
    <source>
        <dbReference type="ARBA" id="ARBA00004141"/>
    </source>
</evidence>
<dbReference type="Pfam" id="PF06327">
    <property type="entry name" value="Adcy_cons_dom"/>
    <property type="match status" value="1"/>
</dbReference>
<keyword evidence="10" id="KW-0460">Magnesium</keyword>
<evidence type="ECO:0000313" key="20">
    <source>
        <dbReference type="RefSeq" id="XP_045552324.1"/>
    </source>
</evidence>
<dbReference type="Gene3D" id="3.30.70.1230">
    <property type="entry name" value="Nucleotide cyclase"/>
    <property type="match status" value="3"/>
</dbReference>
<accession>A0ABM3D0I0</accession>
<evidence type="ECO:0000256" key="1">
    <source>
        <dbReference type="ARBA" id="ARBA00001593"/>
    </source>
</evidence>
<dbReference type="PROSITE" id="PS00452">
    <property type="entry name" value="GUANYLATE_CYCLASE_1"/>
    <property type="match status" value="2"/>
</dbReference>
<keyword evidence="11 16" id="KW-1133">Transmembrane helix</keyword>
<protein>
    <recommendedName>
        <fullName evidence="5">adenylate cyclase</fullName>
        <ecNumber evidence="5">4.6.1.1</ecNumber>
    </recommendedName>
</protein>
<evidence type="ECO:0000256" key="14">
    <source>
        <dbReference type="ARBA" id="ARBA00023239"/>
    </source>
</evidence>
<dbReference type="InterPro" id="IPR032628">
    <property type="entry name" value="AC_N"/>
</dbReference>
<feature type="transmembrane region" description="Helical" evidence="16">
    <location>
        <begin position="1048"/>
        <end position="1073"/>
    </location>
</feature>
<feature type="transmembrane region" description="Helical" evidence="16">
    <location>
        <begin position="1167"/>
        <end position="1185"/>
    </location>
</feature>
<evidence type="ECO:0000256" key="9">
    <source>
        <dbReference type="ARBA" id="ARBA00022840"/>
    </source>
</evidence>
<dbReference type="Pfam" id="PF16214">
    <property type="entry name" value="AC_N"/>
    <property type="match status" value="1"/>
</dbReference>
<dbReference type="EC" id="4.6.1.1" evidence="5"/>
<keyword evidence="13 16" id="KW-0472">Membrane</keyword>
<organism evidence="18 19">
    <name type="scientific">Salmo salar</name>
    <name type="common">Atlantic salmon</name>
    <dbReference type="NCBI Taxonomy" id="8030"/>
    <lineage>
        <taxon>Eukaryota</taxon>
        <taxon>Metazoa</taxon>
        <taxon>Chordata</taxon>
        <taxon>Craniata</taxon>
        <taxon>Vertebrata</taxon>
        <taxon>Euteleostomi</taxon>
        <taxon>Actinopterygii</taxon>
        <taxon>Neopterygii</taxon>
        <taxon>Teleostei</taxon>
        <taxon>Protacanthopterygii</taxon>
        <taxon>Salmoniformes</taxon>
        <taxon>Salmonidae</taxon>
        <taxon>Salmoninae</taxon>
        <taxon>Salmo</taxon>
    </lineage>
</organism>
<feature type="transmembrane region" description="Helical" evidence="16">
    <location>
        <begin position="178"/>
        <end position="198"/>
    </location>
</feature>
<gene>
    <name evidence="19 20" type="primary">LOC106572701</name>
</gene>
<evidence type="ECO:0000256" key="6">
    <source>
        <dbReference type="ARBA" id="ARBA00022692"/>
    </source>
</evidence>
<dbReference type="CDD" id="cd07302">
    <property type="entry name" value="CHD"/>
    <property type="match status" value="2"/>
</dbReference>
<feature type="transmembrane region" description="Helical" evidence="16">
    <location>
        <begin position="204"/>
        <end position="224"/>
    </location>
</feature>
<evidence type="ECO:0000313" key="18">
    <source>
        <dbReference type="Proteomes" id="UP001652741"/>
    </source>
</evidence>
<dbReference type="Proteomes" id="UP001652741">
    <property type="component" value="Chromosome ssa15"/>
</dbReference>
<dbReference type="InterPro" id="IPR001054">
    <property type="entry name" value="A/G_cyclase"/>
</dbReference>
<dbReference type="SUPFAM" id="SSF55073">
    <property type="entry name" value="Nucleotide cyclase"/>
    <property type="match status" value="3"/>
</dbReference>
<dbReference type="PANTHER" id="PTHR45627">
    <property type="entry name" value="ADENYLATE CYCLASE TYPE 1"/>
    <property type="match status" value="1"/>
</dbReference>
<feature type="transmembrane region" description="Helical" evidence="16">
    <location>
        <begin position="264"/>
        <end position="279"/>
    </location>
</feature>
<feature type="domain" description="Guanylate cyclase" evidence="17">
    <location>
        <begin position="1331"/>
        <end position="1470"/>
    </location>
</feature>
<feature type="transmembrane region" description="Helical" evidence="16">
    <location>
        <begin position="1021"/>
        <end position="1042"/>
    </location>
</feature>
<feature type="transmembrane region" description="Helical" evidence="16">
    <location>
        <begin position="1094"/>
        <end position="1113"/>
    </location>
</feature>
<evidence type="ECO:0000256" key="10">
    <source>
        <dbReference type="ARBA" id="ARBA00022842"/>
    </source>
</evidence>
<dbReference type="InterPro" id="IPR029787">
    <property type="entry name" value="Nucleotide_cyclase"/>
</dbReference>
<proteinExistence type="inferred from homology"/>
<comment type="subcellular location">
    <subcellularLocation>
        <location evidence="4">Membrane</location>
        <topology evidence="4">Multi-pass membrane protein</topology>
    </subcellularLocation>
</comment>
<evidence type="ECO:0000256" key="8">
    <source>
        <dbReference type="ARBA" id="ARBA00022741"/>
    </source>
</evidence>
<comment type="similarity">
    <text evidence="15">Belongs to the adenylyl cyclase class-4/guanylyl cyclase family.</text>
</comment>
<feature type="domain" description="Guanylate cyclase" evidence="17">
    <location>
        <begin position="405"/>
        <end position="459"/>
    </location>
</feature>
<evidence type="ECO:0000256" key="16">
    <source>
        <dbReference type="SAM" id="Phobius"/>
    </source>
</evidence>
<feature type="domain" description="Guanylate cyclase" evidence="17">
    <location>
        <begin position="762"/>
        <end position="854"/>
    </location>
</feature>
<dbReference type="InterPro" id="IPR009398">
    <property type="entry name" value="Adcy_conserved_dom"/>
</dbReference>
<evidence type="ECO:0000256" key="15">
    <source>
        <dbReference type="RuleBase" id="RU000405"/>
    </source>
</evidence>
<comment type="cofactor">
    <cofactor evidence="2">
        <name>Mn(2+)</name>
        <dbReference type="ChEBI" id="CHEBI:29035"/>
    </cofactor>
</comment>
<evidence type="ECO:0000256" key="13">
    <source>
        <dbReference type="ARBA" id="ARBA00023136"/>
    </source>
</evidence>
<evidence type="ECO:0000313" key="19">
    <source>
        <dbReference type="RefSeq" id="XP_045552323.1"/>
    </source>
</evidence>
<keyword evidence="9" id="KW-0067">ATP-binding</keyword>
<name>A0ABM3D0I0_SALSA</name>
<evidence type="ECO:0000256" key="5">
    <source>
        <dbReference type="ARBA" id="ARBA00012201"/>
    </source>
</evidence>
<evidence type="ECO:0000256" key="2">
    <source>
        <dbReference type="ARBA" id="ARBA00001936"/>
    </source>
</evidence>
<dbReference type="SMART" id="SM00044">
    <property type="entry name" value="CYCc"/>
    <property type="match status" value="3"/>
</dbReference>
<evidence type="ECO:0000259" key="17">
    <source>
        <dbReference type="PROSITE" id="PS50125"/>
    </source>
</evidence>
<dbReference type="PANTHER" id="PTHR45627:SF11">
    <property type="entry name" value="ADENYLATE CYCLASE TYPE 6"/>
    <property type="match status" value="1"/>
</dbReference>
<comment type="catalytic activity">
    <reaction evidence="1">
        <text>ATP = 3',5'-cyclic AMP + diphosphate</text>
        <dbReference type="Rhea" id="RHEA:15389"/>
        <dbReference type="ChEBI" id="CHEBI:30616"/>
        <dbReference type="ChEBI" id="CHEBI:33019"/>
        <dbReference type="ChEBI" id="CHEBI:58165"/>
        <dbReference type="EC" id="4.6.1.1"/>
    </reaction>
</comment>
<feature type="transmembrane region" description="Helical" evidence="16">
    <location>
        <begin position="236"/>
        <end position="258"/>
    </location>
</feature>
<reference evidence="19 20" key="1">
    <citation type="submission" date="2025-05" db="UniProtKB">
        <authorList>
            <consortium name="RefSeq"/>
        </authorList>
    </citation>
    <scope>IDENTIFICATION</scope>
</reference>
<comment type="cofactor">
    <cofactor evidence="3">
        <name>Mg(2+)</name>
        <dbReference type="ChEBI" id="CHEBI:18420"/>
    </cofactor>
</comment>
<evidence type="ECO:0000256" key="3">
    <source>
        <dbReference type="ARBA" id="ARBA00001946"/>
    </source>
</evidence>
<dbReference type="Pfam" id="PF00211">
    <property type="entry name" value="Guanylate_cyc"/>
    <property type="match status" value="3"/>
</dbReference>
<evidence type="ECO:0000256" key="11">
    <source>
        <dbReference type="ARBA" id="ARBA00022989"/>
    </source>
</evidence>
<dbReference type="GeneID" id="106572701"/>
<keyword evidence="12" id="KW-0115">cAMP biosynthesis</keyword>
<dbReference type="RefSeq" id="XP_045552324.1">
    <property type="nucleotide sequence ID" value="XM_045696368.1"/>
</dbReference>
<keyword evidence="8" id="KW-0547">Nucleotide-binding</keyword>
<dbReference type="RefSeq" id="XP_045552323.1">
    <property type="nucleotide sequence ID" value="XM_045696367.1"/>
</dbReference>
<dbReference type="InterPro" id="IPR018297">
    <property type="entry name" value="A/G_cyclase_CS"/>
</dbReference>
<keyword evidence="14 15" id="KW-0456">Lyase</keyword>
<keyword evidence="18" id="KW-1185">Reference proteome</keyword>
<evidence type="ECO:0000256" key="12">
    <source>
        <dbReference type="ARBA" id="ARBA00022998"/>
    </source>
</evidence>
<evidence type="ECO:0000256" key="7">
    <source>
        <dbReference type="ARBA" id="ARBA00022723"/>
    </source>
</evidence>
<sequence>MSWVRGFFVARVDERKTAWGERNGSKSIKRKDCGSGSSLCNPRYMSCLREAEDLDPPPHTPQHYHCGGGGAGPSGGGNFGMRCVWQEDHYGKRTGAAGDLGLKAVDLGFDDGDLRGRRGPGGEDLGEGTGEDGGTCKALTAAECWMCVVRVFQSKKFTSAKLERLYQRYFFRLNQSSLTMLMGVLVIVCGVMLAFHCVHAPPDVAYASVLSVAMALFLSMMVVCNRNSFHQDYMWIVSYLVIGVLLVVQVFGVVMVAPRSASEGIWWSVFFVYIIYTLLPVRMRAAVLSGGVLSTIHLITAWQLNQDDIFLWKQLSANALVFLCTNMIGICTHYPAEVSQRQAFQETRGYIQARLYLQRENQQQERLLLSVLPRHVAMEMKAEINAKKEDMMFHKIYIQKHDNVSILFADIEGFTSLASQCTAQELVMTLNELFARFDKLASENHCLRIKILGDCYYCVCVCVLQENHCLRIKILGDCYYCVCVCVLQENHCLRIKILGDCYYCVCVCVLQENHCLRIKILGDCYYCVCVCVLQENHCLRIKILGDCYYCVCVCVLQENHCLRIKILGDCYYCVCVCVLQENHCLRIKILGDCYYCVCVCVLQENHCLRIKILGDCYYCVCVCVLQENHCLRIKILGDCYYCVCVCVLQENHCLRIKILGDCYYCVCVCVLQENHCLRIKILGDCYYCVCVCVLQENHCLRIKILGDCYYCVCVCVLQENHCLRIKILGDCYYCVCVCVLQENHCLRIKILGDCYYCVCVCVLQENHCLRIKILGDCYYCVSGLPEPRADHAHCCVEMGVDMIEAISLVREVTGVNVNMRVGIHSGRVHCGVLGLRKWQFDVWSNDVTLANHMEAGGAAGRIHITKATLQYLNGDYEVEPGFGGDRNAYLKENNIETFLVLGCSQKRKEEKAAMAKSAMMQRARANSTEGLMPCWVPDTRFSRTKDSKVFRHMGIDETSRQDNRCSQEALNPEDEVDEFLGRAIDARSIDQLRKDHVKRFLLTFQTKDLENKFSKKVDDRFGGYVACALLVFCFICFIQIIIFPHTPLMLGVYIIIFIILVNILFICAIYSCVKLFPVVLQTVTKNIVQSRTNSTLVGVLTILLLFMSAFVNMLTCDREGLVDCVVRERNLSSSLLTLCLLHNLTQSAQDGLTLCPSQPTPCHFPEYFCYSVLLTLLACSVFLHISSIGKLALMVLIQVTFLLLVEWPQVALFDNADLLLTASTLIPSFNETATETCQETVTKVSLKVMTPVILTVFILALYLHAQQVESTARLDFLWKLQATEEKEEMEELQAYNRRLLHNILPKDVAAHFLTRERRNDELYYQSCECVAVMFASISNFSEFYVELEANNEGVECLRLLNEIIADFDEIISEDKFRQLEKIKTIGSTYMAASGLNDSTYDREGRSHILALADYAMRLKEQMKYINEHSFNNFQMKIGLNMGPVVAGVIGARKPQYDIWGNTVNVASRMDSTGVPDCIQVTTDLYHVLVKKGYQLDHRGLVKVKGKGEMTTYFLTSGPNGP</sequence>
<dbReference type="PROSITE" id="PS50125">
    <property type="entry name" value="GUANYLATE_CYCLASE_2"/>
    <property type="match status" value="3"/>
</dbReference>
<keyword evidence="6 16" id="KW-0812">Transmembrane</keyword>